<dbReference type="PANTHER" id="PTHR15573">
    <property type="entry name" value="G-PROTEIN COUPLED RECEPTOR 160-RELATED"/>
    <property type="match status" value="1"/>
</dbReference>
<name>A0A6P8UG54_GYMAC</name>
<evidence type="ECO:0000313" key="4">
    <source>
        <dbReference type="RefSeq" id="XP_034065227.1"/>
    </source>
</evidence>
<feature type="transmembrane region" description="Helical" evidence="1">
    <location>
        <begin position="15"/>
        <end position="35"/>
    </location>
</feature>
<reference evidence="3 4" key="1">
    <citation type="submission" date="2025-04" db="UniProtKB">
        <authorList>
            <consortium name="RefSeq"/>
        </authorList>
    </citation>
    <scope>IDENTIFICATION</scope>
</reference>
<feature type="transmembrane region" description="Helical" evidence="1">
    <location>
        <begin position="123"/>
        <end position="140"/>
    </location>
</feature>
<feature type="transmembrane region" description="Helical" evidence="1">
    <location>
        <begin position="271"/>
        <end position="292"/>
    </location>
</feature>
<feature type="transmembrane region" description="Helical" evidence="1">
    <location>
        <begin position="42"/>
        <end position="67"/>
    </location>
</feature>
<sequence>MLAVLAQPGVDNTGMYLVLVLMKFGLDAAVIYLCTRKLYTSFLSMCSLSIFLADFVMVFLVASMLFIGPETCHKSLCLIFANASVTYGALPLPMMCLGLLDYVLEGTYLGRQSATCKFIRNSVWLLLMWMIAIYLSFGSVDSDLKVKSFEIENKALVCEVEESALITYSILVLFSAVILTLLPFWSKIPQWVKQAHRLSEARDEPDNQSSDLLFTSTTYAETKSSGEYYLEEPIQPGPPLWLTFTLGFALCWMPYLICSVACMILDIGVPAYITVNLLWLECMNSLLVGLVFRINSKTQGPYSNLPENICLWQVYWQLSKGTQQQELQVAVCKPIQLKRTGPPDSSVVRAGTYA</sequence>
<dbReference type="RefSeq" id="XP_034065227.1">
    <property type="nucleotide sequence ID" value="XM_034209336.1"/>
</dbReference>
<keyword evidence="3 4" id="KW-0675">Receptor</keyword>
<evidence type="ECO:0000313" key="2">
    <source>
        <dbReference type="Proteomes" id="UP000515161"/>
    </source>
</evidence>
<gene>
    <name evidence="3 4" type="primary">si:dkeyp-100a1.6</name>
</gene>
<evidence type="ECO:0000256" key="1">
    <source>
        <dbReference type="SAM" id="Phobius"/>
    </source>
</evidence>
<dbReference type="GO" id="GO:0005886">
    <property type="term" value="C:plasma membrane"/>
    <property type="evidence" value="ECO:0007669"/>
    <property type="project" value="TreeGrafter"/>
</dbReference>
<dbReference type="PANTHER" id="PTHR15573:SF0">
    <property type="entry name" value="G-PROTEIN COUPLED RECEPTOR 160-RELATED"/>
    <property type="match status" value="1"/>
</dbReference>
<dbReference type="GO" id="GO:0043235">
    <property type="term" value="C:receptor complex"/>
    <property type="evidence" value="ECO:0007669"/>
    <property type="project" value="TreeGrafter"/>
</dbReference>
<dbReference type="Proteomes" id="UP000515161">
    <property type="component" value="Unplaced"/>
</dbReference>
<keyword evidence="1" id="KW-0472">Membrane</keyword>
<keyword evidence="1" id="KW-1133">Transmembrane helix</keyword>
<dbReference type="RefSeq" id="XP_034065226.1">
    <property type="nucleotide sequence ID" value="XM_034209335.1"/>
</dbReference>
<protein>
    <submittedName>
        <fullName evidence="3 4">Probable G-protein coupled receptor 160</fullName>
    </submittedName>
</protein>
<keyword evidence="2" id="KW-1185">Reference proteome</keyword>
<evidence type="ECO:0000313" key="3">
    <source>
        <dbReference type="RefSeq" id="XP_034065226.1"/>
    </source>
</evidence>
<accession>A0A6P8UG54</accession>
<dbReference type="OrthoDB" id="8538408at2759"/>
<dbReference type="KEGG" id="gacu:117541956"/>
<feature type="transmembrane region" description="Helical" evidence="1">
    <location>
        <begin position="79"/>
        <end position="103"/>
    </location>
</feature>
<proteinExistence type="predicted"/>
<dbReference type="GeneID" id="117541956"/>
<keyword evidence="1" id="KW-0812">Transmembrane</keyword>
<organism evidence="2 4">
    <name type="scientific">Gymnodraco acuticeps</name>
    <name type="common">Antarctic dragonfish</name>
    <dbReference type="NCBI Taxonomy" id="8218"/>
    <lineage>
        <taxon>Eukaryota</taxon>
        <taxon>Metazoa</taxon>
        <taxon>Chordata</taxon>
        <taxon>Craniata</taxon>
        <taxon>Vertebrata</taxon>
        <taxon>Euteleostomi</taxon>
        <taxon>Actinopterygii</taxon>
        <taxon>Neopterygii</taxon>
        <taxon>Teleostei</taxon>
        <taxon>Neoteleostei</taxon>
        <taxon>Acanthomorphata</taxon>
        <taxon>Eupercaria</taxon>
        <taxon>Perciformes</taxon>
        <taxon>Notothenioidei</taxon>
        <taxon>Bathydraconidae</taxon>
        <taxon>Gymnodraco</taxon>
    </lineage>
</organism>
<dbReference type="InterPro" id="IPR042353">
    <property type="entry name" value="GPR160"/>
</dbReference>
<feature type="transmembrane region" description="Helical" evidence="1">
    <location>
        <begin position="165"/>
        <end position="185"/>
    </location>
</feature>
<feature type="transmembrane region" description="Helical" evidence="1">
    <location>
        <begin position="240"/>
        <end position="265"/>
    </location>
</feature>
<dbReference type="AlphaFoldDB" id="A0A6P8UG54"/>